<organism evidence="1 2">
    <name type="scientific">Teredinibacter turnerae (strain ATCC 39867 / T7901)</name>
    <dbReference type="NCBI Taxonomy" id="377629"/>
    <lineage>
        <taxon>Bacteria</taxon>
        <taxon>Pseudomonadati</taxon>
        <taxon>Pseudomonadota</taxon>
        <taxon>Gammaproteobacteria</taxon>
        <taxon>Cellvibrionales</taxon>
        <taxon>Cellvibrionaceae</taxon>
        <taxon>Teredinibacter</taxon>
    </lineage>
</organism>
<dbReference type="EMBL" id="CP001614">
    <property type="protein sequence ID" value="ACR13810.1"/>
    <property type="molecule type" value="Genomic_DNA"/>
</dbReference>
<dbReference type="HOGENOM" id="CLU_3277892_0_0_6"/>
<name>C5BUD9_TERTT</name>
<accession>C5BUD9</accession>
<protein>
    <submittedName>
        <fullName evidence="1">Uncharacterized protein</fullName>
    </submittedName>
</protein>
<dbReference type="AlphaFoldDB" id="C5BUD9"/>
<sequence length="41" mass="4863">MRQKGEQCFRSVFLNAIINKKEVFLFQLICVIDHIVFYASL</sequence>
<dbReference type="KEGG" id="ttu:TERTU_4084"/>
<dbReference type="Proteomes" id="UP000009080">
    <property type="component" value="Chromosome"/>
</dbReference>
<evidence type="ECO:0000313" key="1">
    <source>
        <dbReference type="EMBL" id="ACR13810.1"/>
    </source>
</evidence>
<gene>
    <name evidence="1" type="ordered locus">TERTU_4084</name>
</gene>
<proteinExistence type="predicted"/>
<reference evidence="1 2" key="1">
    <citation type="journal article" date="2009" name="PLoS ONE">
        <title>The complete genome of Teredinibacter turnerae T7901: an intracellular endosymbiont of marine wood-boring bivalves (shipworms).</title>
        <authorList>
            <person name="Yang J.C."/>
            <person name="Madupu R."/>
            <person name="Durkin A.S."/>
            <person name="Ekborg N.A."/>
            <person name="Pedamallu C.S."/>
            <person name="Hostetler J.B."/>
            <person name="Radune D."/>
            <person name="Toms B.S."/>
            <person name="Henrissat B."/>
            <person name="Coutinho P.M."/>
            <person name="Schwarz S."/>
            <person name="Field L."/>
            <person name="Trindade-Silva A.E."/>
            <person name="Soares C.A.G."/>
            <person name="Elshahawi S."/>
            <person name="Hanora A."/>
            <person name="Schmidt E.W."/>
            <person name="Haygood M.G."/>
            <person name="Posfai J."/>
            <person name="Benner J."/>
            <person name="Madinger C."/>
            <person name="Nove J."/>
            <person name="Anton B."/>
            <person name="Chaudhary K."/>
            <person name="Foster J."/>
            <person name="Holman A."/>
            <person name="Kumar S."/>
            <person name="Lessard P.A."/>
            <person name="Luyten Y.A."/>
            <person name="Slatko B."/>
            <person name="Wood N."/>
            <person name="Wu B."/>
            <person name="Teplitski M."/>
            <person name="Mougous J.D."/>
            <person name="Ward N."/>
            <person name="Eisen J.A."/>
            <person name="Badger J.H."/>
            <person name="Distel D.L."/>
        </authorList>
    </citation>
    <scope>NUCLEOTIDE SEQUENCE [LARGE SCALE GENOMIC DNA]</scope>
    <source>
        <strain evidence="2">ATCC 39867 / T7901</strain>
    </source>
</reference>
<evidence type="ECO:0000313" key="2">
    <source>
        <dbReference type="Proteomes" id="UP000009080"/>
    </source>
</evidence>
<keyword evidence="2" id="KW-1185">Reference proteome</keyword>